<evidence type="ECO:0000313" key="1">
    <source>
        <dbReference type="EMBL" id="GMG85451.1"/>
    </source>
</evidence>
<proteinExistence type="predicted"/>
<gene>
    <name evidence="1" type="ORF">LNKW23_46710</name>
</gene>
<keyword evidence="2" id="KW-1185">Reference proteome</keyword>
<accession>A0ABQ6LTQ2</accession>
<name>A0ABQ6LTQ2_9RHOB</name>
<dbReference type="RefSeq" id="WP_285674817.1">
    <property type="nucleotide sequence ID" value="NZ_BSYI01000067.1"/>
</dbReference>
<reference evidence="1 2" key="1">
    <citation type="submission" date="2023-04" db="EMBL/GenBank/DDBJ databases">
        <title>Marinoamorphus aggregata gen. nov., sp. Nov., isolate from tissue of brittle star Ophioplocus japonicus.</title>
        <authorList>
            <person name="Kawano K."/>
            <person name="Sawayama S."/>
            <person name="Nakagawa S."/>
        </authorList>
    </citation>
    <scope>NUCLEOTIDE SEQUENCE [LARGE SCALE GENOMIC DNA]</scope>
    <source>
        <strain evidence="1 2">NKW23</strain>
    </source>
</reference>
<sequence length="59" mass="6100">MALILGVLLLIGAAVAAYFALFEEGSLAPGRPGAVQAETGDRIEAELEAELEALERASD</sequence>
<dbReference type="EMBL" id="BSYI01000067">
    <property type="protein sequence ID" value="GMG85451.1"/>
    <property type="molecule type" value="Genomic_DNA"/>
</dbReference>
<evidence type="ECO:0000313" key="2">
    <source>
        <dbReference type="Proteomes" id="UP001239909"/>
    </source>
</evidence>
<comment type="caution">
    <text evidence="1">The sequence shown here is derived from an EMBL/GenBank/DDBJ whole genome shotgun (WGS) entry which is preliminary data.</text>
</comment>
<dbReference type="Proteomes" id="UP001239909">
    <property type="component" value="Unassembled WGS sequence"/>
</dbReference>
<organism evidence="1 2">
    <name type="scientific">Paralimibaculum aggregatum</name>
    <dbReference type="NCBI Taxonomy" id="3036245"/>
    <lineage>
        <taxon>Bacteria</taxon>
        <taxon>Pseudomonadati</taxon>
        <taxon>Pseudomonadota</taxon>
        <taxon>Alphaproteobacteria</taxon>
        <taxon>Rhodobacterales</taxon>
        <taxon>Paracoccaceae</taxon>
        <taxon>Paralimibaculum</taxon>
    </lineage>
</organism>
<protein>
    <submittedName>
        <fullName evidence="1">Uncharacterized protein</fullName>
    </submittedName>
</protein>